<name>A0ABD2N2G5_9CUCU</name>
<gene>
    <name evidence="1" type="ORF">HHI36_014320</name>
</gene>
<comment type="caution">
    <text evidence="1">The sequence shown here is derived from an EMBL/GenBank/DDBJ whole genome shotgun (WGS) entry which is preliminary data.</text>
</comment>
<accession>A0ABD2N2G5</accession>
<reference evidence="1 2" key="1">
    <citation type="journal article" date="2021" name="BMC Biol.">
        <title>Horizontally acquired antibacterial genes associated with adaptive radiation of ladybird beetles.</title>
        <authorList>
            <person name="Li H.S."/>
            <person name="Tang X.F."/>
            <person name="Huang Y.H."/>
            <person name="Xu Z.Y."/>
            <person name="Chen M.L."/>
            <person name="Du X.Y."/>
            <person name="Qiu B.Y."/>
            <person name="Chen P.T."/>
            <person name="Zhang W."/>
            <person name="Slipinski A."/>
            <person name="Escalona H.E."/>
            <person name="Waterhouse R.M."/>
            <person name="Zwick A."/>
            <person name="Pang H."/>
        </authorList>
    </citation>
    <scope>NUCLEOTIDE SEQUENCE [LARGE SCALE GENOMIC DNA]</scope>
    <source>
        <strain evidence="1">SYSU2018</strain>
    </source>
</reference>
<dbReference type="AlphaFoldDB" id="A0ABD2N2G5"/>
<dbReference type="Proteomes" id="UP001516400">
    <property type="component" value="Unassembled WGS sequence"/>
</dbReference>
<sequence>GDFNVPFDTGHSEASELVYLLETYGFTLLIKAATRERACIDNIFANFNHDSFVSELVDFGISDHLGQLEHNIDNKSLIRNLFRPIIQEGFIKLYNDIEIVNWIFEDSIDMNIKERFEMFFCVLEQALLKSFPEKNYLERSSKPKKNPWFDESLRLMREQLKLLSEVSKQYNRAEDLENNRRFTIQYKQAIKNAKKVANDNAINTARNPTKCMRNIINQKKGTEENCLLPQDFSKFFAQVADKPIDKIPRMTL</sequence>
<dbReference type="EMBL" id="JABFTP020000062">
    <property type="protein sequence ID" value="KAL3272859.1"/>
    <property type="molecule type" value="Genomic_DNA"/>
</dbReference>
<evidence type="ECO:0000313" key="1">
    <source>
        <dbReference type="EMBL" id="KAL3272859.1"/>
    </source>
</evidence>
<evidence type="ECO:0000313" key="2">
    <source>
        <dbReference type="Proteomes" id="UP001516400"/>
    </source>
</evidence>
<feature type="non-terminal residue" evidence="1">
    <location>
        <position position="1"/>
    </location>
</feature>
<organism evidence="1 2">
    <name type="scientific">Cryptolaemus montrouzieri</name>
    <dbReference type="NCBI Taxonomy" id="559131"/>
    <lineage>
        <taxon>Eukaryota</taxon>
        <taxon>Metazoa</taxon>
        <taxon>Ecdysozoa</taxon>
        <taxon>Arthropoda</taxon>
        <taxon>Hexapoda</taxon>
        <taxon>Insecta</taxon>
        <taxon>Pterygota</taxon>
        <taxon>Neoptera</taxon>
        <taxon>Endopterygota</taxon>
        <taxon>Coleoptera</taxon>
        <taxon>Polyphaga</taxon>
        <taxon>Cucujiformia</taxon>
        <taxon>Coccinelloidea</taxon>
        <taxon>Coccinellidae</taxon>
        <taxon>Scymninae</taxon>
        <taxon>Scymnini</taxon>
        <taxon>Cryptolaemus</taxon>
    </lineage>
</organism>
<protein>
    <submittedName>
        <fullName evidence="1">Uncharacterized protein</fullName>
    </submittedName>
</protein>
<proteinExistence type="predicted"/>
<keyword evidence="2" id="KW-1185">Reference proteome</keyword>